<protein>
    <recommendedName>
        <fullName evidence="5">PUM-HD domain-containing protein</fullName>
    </recommendedName>
</protein>
<evidence type="ECO:0000256" key="3">
    <source>
        <dbReference type="PROSITE-ProRule" id="PRU00317"/>
    </source>
</evidence>
<feature type="compositionally biased region" description="Basic and acidic residues" evidence="4">
    <location>
        <begin position="374"/>
        <end position="386"/>
    </location>
</feature>
<dbReference type="GO" id="GO:0010608">
    <property type="term" value="P:post-transcriptional regulation of gene expression"/>
    <property type="evidence" value="ECO:0007669"/>
    <property type="project" value="TreeGrafter"/>
</dbReference>
<dbReference type="PROSITE" id="PS50303">
    <property type="entry name" value="PUM_HD"/>
    <property type="match status" value="1"/>
</dbReference>
<feature type="region of interest" description="Disordered" evidence="4">
    <location>
        <begin position="488"/>
        <end position="516"/>
    </location>
</feature>
<feature type="compositionally biased region" description="Polar residues" evidence="4">
    <location>
        <begin position="153"/>
        <end position="162"/>
    </location>
</feature>
<feature type="repeat" description="Pumilio" evidence="3">
    <location>
        <begin position="657"/>
        <end position="692"/>
    </location>
</feature>
<feature type="compositionally biased region" description="Basic and acidic residues" evidence="4">
    <location>
        <begin position="110"/>
        <end position="125"/>
    </location>
</feature>
<dbReference type="GO" id="GO:0005737">
    <property type="term" value="C:cytoplasm"/>
    <property type="evidence" value="ECO:0007669"/>
    <property type="project" value="TreeGrafter"/>
</dbReference>
<evidence type="ECO:0000259" key="5">
    <source>
        <dbReference type="PROSITE" id="PS50303"/>
    </source>
</evidence>
<evidence type="ECO:0000313" key="7">
    <source>
        <dbReference type="Proteomes" id="UP001303373"/>
    </source>
</evidence>
<feature type="region of interest" description="Disordered" evidence="4">
    <location>
        <begin position="362"/>
        <end position="466"/>
    </location>
</feature>
<feature type="repeat" description="Pumilio" evidence="3">
    <location>
        <begin position="621"/>
        <end position="656"/>
    </location>
</feature>
<feature type="compositionally biased region" description="Low complexity" evidence="4">
    <location>
        <begin position="20"/>
        <end position="35"/>
    </location>
</feature>
<feature type="region of interest" description="Disordered" evidence="4">
    <location>
        <begin position="571"/>
        <end position="596"/>
    </location>
</feature>
<evidence type="ECO:0000256" key="2">
    <source>
        <dbReference type="ARBA" id="ARBA00024893"/>
    </source>
</evidence>
<dbReference type="InterPro" id="IPR011989">
    <property type="entry name" value="ARM-like"/>
</dbReference>
<evidence type="ECO:0000256" key="1">
    <source>
        <dbReference type="ARBA" id="ARBA00022737"/>
    </source>
</evidence>
<accession>A0AAQ3MCD5</accession>
<feature type="compositionally biased region" description="Polar residues" evidence="4">
    <location>
        <begin position="581"/>
        <end position="594"/>
    </location>
</feature>
<reference evidence="6 7" key="1">
    <citation type="submission" date="2023-11" db="EMBL/GenBank/DDBJ databases">
        <title>An acidophilic fungus is an integral part of prey digestion in a carnivorous sundew plant.</title>
        <authorList>
            <person name="Tsai I.J."/>
        </authorList>
    </citation>
    <scope>NUCLEOTIDE SEQUENCE [LARGE SCALE GENOMIC DNA]</scope>
    <source>
        <strain evidence="6">169a</strain>
    </source>
</reference>
<feature type="compositionally biased region" description="Low complexity" evidence="4">
    <location>
        <begin position="962"/>
        <end position="973"/>
    </location>
</feature>
<dbReference type="PANTHER" id="PTHR12537">
    <property type="entry name" value="RNA BINDING PROTEIN PUMILIO-RELATED"/>
    <property type="match status" value="1"/>
</dbReference>
<dbReference type="Pfam" id="PF00806">
    <property type="entry name" value="PUF"/>
    <property type="match status" value="8"/>
</dbReference>
<proteinExistence type="predicted"/>
<dbReference type="InterPro" id="IPR016024">
    <property type="entry name" value="ARM-type_fold"/>
</dbReference>
<sequence length="1070" mass="116692">MAFLYRGGPQSPREDAPAYGNPLSPPRSSNRLSGGAMTADVRSGLTRRFTTNALPTLSPIGQQRRQAAGDYGTPGGYGRKPAPSESAVRRYEGLLAAQRELQRQLDNIDPETRREVEAGHRHEESISQMMASSEPASPPEYANAFPSAFSKPNRYSTNSLTSPPGIVTRPNRSSTQLTSPSSGFVRPYTSGHTSNIPSQSVPASRRHSDDEDEDDFIYGGYDAAIHRAAANPNRNSMPVTTYDRQRNSDFLSFLGPVNTTGFLFDDDEEKPSAVKPASTTTSPLDSKTFLQVQHTADGFPKLIRREENGELCSVALDLALTQGVNSQAQLTDRATATRHRISLPPTALSGNFNIAPLNSILANADSKPPVNNRRSMEVKFTSETKRPGLMASPPRVMGNGPLKSQPSYSTNDIPTLKTINGENGHSKLSSPPTQPTTLNSGSPPEQNNNSANNISSPLSNKVHRQSQDFTAMPKPEEVKHAFNSPQQFSFQGSAAPFGPGQDGQMPNHFGQVSMQPQFGHPGFFPSGYNVNMLTAGFNGMNLGGNFGAVQTPWPNQMPVYQQGFQGYQQFPQQNGHAAHPSNGSSRFGEGNTNGAPKLTMQQRRQNQEEAQARFNAVKMEELTGEIFGLCKDQHGCRFLQRKLDEGEESNIQIIFDDVKAHIIDLMTDPFGNYLCQKLLECTKDDQRTVLIQNAMPAMTKIALNQHGTRALQKMIEFITTKEQTEMIIEALRFDVVQLIQDLNGNHVIQKCLNHLSPEDAQFIFEAVGTHCVVVGTHRHGCCVLQRCIDHASGLQKGTLVDQIISNAYTLVQDPFGNYVVQYILDLSEPCFTEPLCRSFANNIVFLSKQKFSSNVIEKCIRCAGTETKRTLIQEITVPVELEKLLRDSFANYVVQTAMDFADEETKALLVENIRPILPSIRHTPYGRRIQSKIQDYDGATSGANSGANSALNSGLSSGAITPNDSAAASPSAALPYATHSAPTGRGNRQGWIGPPPQFGGNGVNGFTNARVNSNSFSGHGDSNGKVGGIVSPTPQRHSHSNSMFNTDYQNHPFNSGQFSSLGNSAPYNHF</sequence>
<feature type="region of interest" description="Disordered" evidence="4">
    <location>
        <begin position="103"/>
        <end position="216"/>
    </location>
</feature>
<feature type="compositionally biased region" description="Polar residues" evidence="4">
    <location>
        <begin position="48"/>
        <end position="65"/>
    </location>
</feature>
<dbReference type="InterPro" id="IPR033133">
    <property type="entry name" value="PUM-HD"/>
</dbReference>
<gene>
    <name evidence="6" type="ORF">R9X50_00691500</name>
</gene>
<feature type="repeat" description="Pumilio" evidence="3">
    <location>
        <begin position="874"/>
        <end position="911"/>
    </location>
</feature>
<dbReference type="PANTHER" id="PTHR12537:SF13">
    <property type="entry name" value="PUMILIO HOMOLOGY DOMAIN FAMILY MEMBER 4"/>
    <property type="match status" value="1"/>
</dbReference>
<feature type="repeat" description="Pumilio" evidence="3">
    <location>
        <begin position="693"/>
        <end position="729"/>
    </location>
</feature>
<keyword evidence="7" id="KW-1185">Reference proteome</keyword>
<dbReference type="SMART" id="SM00025">
    <property type="entry name" value="Pumilio"/>
    <property type="match status" value="8"/>
</dbReference>
<feature type="compositionally biased region" description="Polar residues" evidence="4">
    <location>
        <begin position="402"/>
        <end position="459"/>
    </location>
</feature>
<dbReference type="CDD" id="cd07920">
    <property type="entry name" value="Pumilio"/>
    <property type="match status" value="1"/>
</dbReference>
<feature type="compositionally biased region" description="Polar residues" evidence="4">
    <location>
        <begin position="126"/>
        <end position="135"/>
    </location>
</feature>
<dbReference type="AlphaFoldDB" id="A0AAQ3MCD5"/>
<organism evidence="6 7">
    <name type="scientific">Acrodontium crateriforme</name>
    <dbReference type="NCBI Taxonomy" id="150365"/>
    <lineage>
        <taxon>Eukaryota</taxon>
        <taxon>Fungi</taxon>
        <taxon>Dikarya</taxon>
        <taxon>Ascomycota</taxon>
        <taxon>Pezizomycotina</taxon>
        <taxon>Dothideomycetes</taxon>
        <taxon>Dothideomycetidae</taxon>
        <taxon>Mycosphaerellales</taxon>
        <taxon>Teratosphaeriaceae</taxon>
        <taxon>Acrodontium</taxon>
    </lineage>
</organism>
<dbReference type="InterPro" id="IPR033712">
    <property type="entry name" value="Pumilio_RNA-bd"/>
</dbReference>
<feature type="compositionally biased region" description="Polar residues" evidence="4">
    <location>
        <begin position="190"/>
        <end position="202"/>
    </location>
</feature>
<feature type="repeat" description="Pumilio" evidence="3">
    <location>
        <begin position="802"/>
        <end position="837"/>
    </location>
</feature>
<evidence type="ECO:0000256" key="4">
    <source>
        <dbReference type="SAM" id="MobiDB-lite"/>
    </source>
</evidence>
<dbReference type="EMBL" id="CP138591">
    <property type="protein sequence ID" value="WPH04031.1"/>
    <property type="molecule type" value="Genomic_DNA"/>
</dbReference>
<dbReference type="Gene3D" id="1.25.10.10">
    <property type="entry name" value="Leucine-rich Repeat Variant"/>
    <property type="match status" value="1"/>
</dbReference>
<dbReference type="SUPFAM" id="SSF48371">
    <property type="entry name" value="ARM repeat"/>
    <property type="match status" value="1"/>
</dbReference>
<comment type="function">
    <text evidence="2">RNA-binding nucleolar protein required for pre-rRNA processing. Involved in production of 18S rRNA and assembly of small ribosomal subunit.</text>
</comment>
<feature type="repeat" description="Pumilio" evidence="3">
    <location>
        <begin position="730"/>
        <end position="765"/>
    </location>
</feature>
<name>A0AAQ3MCD5_9PEZI</name>
<feature type="repeat" description="Pumilio" evidence="3">
    <location>
        <begin position="838"/>
        <end position="873"/>
    </location>
</feature>
<feature type="compositionally biased region" description="Polar residues" evidence="4">
    <location>
        <begin position="170"/>
        <end position="182"/>
    </location>
</feature>
<dbReference type="PROSITE" id="PS50302">
    <property type="entry name" value="PUM"/>
    <property type="match status" value="8"/>
</dbReference>
<keyword evidence="1" id="KW-0677">Repeat</keyword>
<dbReference type="InterPro" id="IPR001313">
    <property type="entry name" value="Pumilio_RNA-bd_rpt"/>
</dbReference>
<evidence type="ECO:0000313" key="6">
    <source>
        <dbReference type="EMBL" id="WPH04031.1"/>
    </source>
</evidence>
<feature type="repeat" description="Pumilio" evidence="3">
    <location>
        <begin position="766"/>
        <end position="801"/>
    </location>
</feature>
<dbReference type="Proteomes" id="UP001303373">
    <property type="component" value="Chromosome 12"/>
</dbReference>
<feature type="domain" description="PUM-HD" evidence="5">
    <location>
        <begin position="599"/>
        <end position="937"/>
    </location>
</feature>
<feature type="region of interest" description="Disordered" evidence="4">
    <location>
        <begin position="962"/>
        <end position="1002"/>
    </location>
</feature>
<feature type="region of interest" description="Disordered" evidence="4">
    <location>
        <begin position="1"/>
        <end position="86"/>
    </location>
</feature>
<dbReference type="GO" id="GO:0003729">
    <property type="term" value="F:mRNA binding"/>
    <property type="evidence" value="ECO:0007669"/>
    <property type="project" value="TreeGrafter"/>
</dbReference>
<dbReference type="FunFam" id="1.25.10.10:FF:000237">
    <property type="entry name" value="Pumilio homolog 9"/>
    <property type="match status" value="1"/>
</dbReference>